<dbReference type="RefSeq" id="WP_101464809.1">
    <property type="nucleotide sequence ID" value="NZ_PJMW01000002.1"/>
</dbReference>
<dbReference type="GO" id="GO:0009403">
    <property type="term" value="P:toxin biosynthetic process"/>
    <property type="evidence" value="ECO:0007669"/>
    <property type="project" value="InterPro"/>
</dbReference>
<feature type="transmembrane region" description="Helical" evidence="5">
    <location>
        <begin position="62"/>
        <end position="82"/>
    </location>
</feature>
<comment type="subcellular location">
    <subcellularLocation>
        <location evidence="1">Membrane</location>
        <topology evidence="1">Multi-pass membrane protein</topology>
    </subcellularLocation>
</comment>
<keyword evidence="2 5" id="KW-0812">Transmembrane</keyword>
<dbReference type="GO" id="GO:0004252">
    <property type="term" value="F:serine-type endopeptidase activity"/>
    <property type="evidence" value="ECO:0007669"/>
    <property type="project" value="InterPro"/>
</dbReference>
<dbReference type="AlphaFoldDB" id="A0A2N3V9M2"/>
<dbReference type="GO" id="GO:0016020">
    <property type="term" value="C:membrane"/>
    <property type="evidence" value="ECO:0007669"/>
    <property type="project" value="UniProtKB-SubCell"/>
</dbReference>
<sequence>MTASVWLDIAVVLIALVAASTGWRQGAVASALAFFGVALGAVAGILIAPHILRQLSEGRSRVLGGILLIVLLVIVGEVAGMVLGRAARTSIRQPVARNVDSVVGAVLQAVTVLVAAWLLALPLATASQPAVAAAINGSKVLADVNAVAPEWLRKVPNEFSRLLDTSGLPDVIGPFGRAPIAAVEPPDPSVLASPVAASLQQSVLRIRGTAPSCQRALEGSGFIVAPERVMTNAHVVAGTNTVSVDTARGALDATVVLFDPSKDIAVLAVPGLTAPVLPQAPEPASSGESAIVLGYPGGGPYTASAARVRETLDLTGPTIHRDGTVEREVYTVRGQVRAGNSGGPLVDAEGQLLGVVFGAAVTDDDTGYVLTLHEVATELAAAAPSSTPVNTGACVLT</sequence>
<dbReference type="InterPro" id="IPR043504">
    <property type="entry name" value="Peptidase_S1_PA_chymotrypsin"/>
</dbReference>
<dbReference type="PANTHER" id="PTHR43019:SF23">
    <property type="entry name" value="PROTEASE DO-LIKE 5, CHLOROPLASTIC"/>
    <property type="match status" value="1"/>
</dbReference>
<dbReference type="Proteomes" id="UP000233766">
    <property type="component" value="Unassembled WGS sequence"/>
</dbReference>
<dbReference type="GO" id="GO:0006508">
    <property type="term" value="P:proteolysis"/>
    <property type="evidence" value="ECO:0007669"/>
    <property type="project" value="InterPro"/>
</dbReference>
<evidence type="ECO:0000313" key="7">
    <source>
        <dbReference type="Proteomes" id="UP000233766"/>
    </source>
</evidence>
<evidence type="ECO:0000313" key="6">
    <source>
        <dbReference type="EMBL" id="PKV78339.1"/>
    </source>
</evidence>
<dbReference type="InterPro" id="IPR047680">
    <property type="entry name" value="MarP-like"/>
</dbReference>
<keyword evidence="7" id="KW-1185">Reference proteome</keyword>
<evidence type="ECO:0000256" key="3">
    <source>
        <dbReference type="ARBA" id="ARBA00022989"/>
    </source>
</evidence>
<reference evidence="6 7" key="1">
    <citation type="submission" date="2017-12" db="EMBL/GenBank/DDBJ databases">
        <title>Sequencing the genomes of 1000 Actinobacteria strains.</title>
        <authorList>
            <person name="Klenk H.-P."/>
        </authorList>
    </citation>
    <scope>NUCLEOTIDE SEQUENCE [LARGE SCALE GENOMIC DNA]</scope>
    <source>
        <strain evidence="6 7">DSM 44489</strain>
    </source>
</reference>
<dbReference type="EMBL" id="PJMW01000002">
    <property type="protein sequence ID" value="PKV78339.1"/>
    <property type="molecule type" value="Genomic_DNA"/>
</dbReference>
<evidence type="ECO:0000256" key="1">
    <source>
        <dbReference type="ARBA" id="ARBA00004141"/>
    </source>
</evidence>
<dbReference type="Gene3D" id="2.40.10.10">
    <property type="entry name" value="Trypsin-like serine proteases"/>
    <property type="match status" value="2"/>
</dbReference>
<keyword evidence="4 5" id="KW-0472">Membrane</keyword>
<evidence type="ECO:0000256" key="2">
    <source>
        <dbReference type="ARBA" id="ARBA00022692"/>
    </source>
</evidence>
<gene>
    <name evidence="6" type="ORF">ATK86_2704</name>
</gene>
<name>A0A2N3V9M2_9NOCA</name>
<dbReference type="PANTHER" id="PTHR43019">
    <property type="entry name" value="SERINE ENDOPROTEASE DEGS"/>
    <property type="match status" value="1"/>
</dbReference>
<accession>A0A2N3V9M2</accession>
<comment type="caution">
    <text evidence="6">The sequence shown here is derived from an EMBL/GenBank/DDBJ whole genome shotgun (WGS) entry which is preliminary data.</text>
</comment>
<dbReference type="OrthoDB" id="9766361at2"/>
<protein>
    <submittedName>
        <fullName evidence="6">Colicin V production protein</fullName>
    </submittedName>
</protein>
<dbReference type="NCBIfam" id="NF033740">
    <property type="entry name" value="MarP_fam_protase"/>
    <property type="match status" value="1"/>
</dbReference>
<proteinExistence type="predicted"/>
<dbReference type="PRINTS" id="PR00834">
    <property type="entry name" value="PROTEASES2C"/>
</dbReference>
<dbReference type="SUPFAM" id="SSF50494">
    <property type="entry name" value="Trypsin-like serine proteases"/>
    <property type="match status" value="1"/>
</dbReference>
<dbReference type="InterPro" id="IPR003825">
    <property type="entry name" value="Colicin-V_CvpA"/>
</dbReference>
<evidence type="ECO:0000256" key="4">
    <source>
        <dbReference type="ARBA" id="ARBA00023136"/>
    </source>
</evidence>
<organism evidence="6 7">
    <name type="scientific">Nocardia fluminea</name>
    <dbReference type="NCBI Taxonomy" id="134984"/>
    <lineage>
        <taxon>Bacteria</taxon>
        <taxon>Bacillati</taxon>
        <taxon>Actinomycetota</taxon>
        <taxon>Actinomycetes</taxon>
        <taxon>Mycobacteriales</taxon>
        <taxon>Nocardiaceae</taxon>
        <taxon>Nocardia</taxon>
    </lineage>
</organism>
<keyword evidence="3 5" id="KW-1133">Transmembrane helix</keyword>
<dbReference type="InterPro" id="IPR001940">
    <property type="entry name" value="Peptidase_S1C"/>
</dbReference>
<feature type="transmembrane region" description="Helical" evidence="5">
    <location>
        <begin position="29"/>
        <end position="50"/>
    </location>
</feature>
<dbReference type="Pfam" id="PF02674">
    <property type="entry name" value="Colicin_V"/>
    <property type="match status" value="1"/>
</dbReference>
<dbReference type="Pfam" id="PF13365">
    <property type="entry name" value="Trypsin_2"/>
    <property type="match status" value="1"/>
</dbReference>
<evidence type="ECO:0000256" key="5">
    <source>
        <dbReference type="SAM" id="Phobius"/>
    </source>
</evidence>
<dbReference type="InterPro" id="IPR009003">
    <property type="entry name" value="Peptidase_S1_PA"/>
</dbReference>
<feature type="transmembrane region" description="Helical" evidence="5">
    <location>
        <begin position="102"/>
        <end position="121"/>
    </location>
</feature>